<evidence type="ECO:0000256" key="3">
    <source>
        <dbReference type="SAM" id="MobiDB-lite"/>
    </source>
</evidence>
<name>A0A4U6QCJ9_9ACTN</name>
<dbReference type="NCBIfam" id="TIGR01840">
    <property type="entry name" value="esterase_phb"/>
    <property type="match status" value="1"/>
</dbReference>
<keyword evidence="5" id="KW-1185">Reference proteome</keyword>
<dbReference type="Pfam" id="PF10503">
    <property type="entry name" value="Esterase_PHB"/>
    <property type="match status" value="1"/>
</dbReference>
<keyword evidence="2" id="KW-0378">Hydrolase</keyword>
<evidence type="ECO:0000313" key="5">
    <source>
        <dbReference type="Proteomes" id="UP000306985"/>
    </source>
</evidence>
<dbReference type="SUPFAM" id="SSF53474">
    <property type="entry name" value="alpha/beta-Hydrolases"/>
    <property type="match status" value="1"/>
</dbReference>
<feature type="compositionally biased region" description="Low complexity" evidence="3">
    <location>
        <begin position="49"/>
        <end position="58"/>
    </location>
</feature>
<dbReference type="InterPro" id="IPR050955">
    <property type="entry name" value="Plant_Biomass_Hydrol_Est"/>
</dbReference>
<dbReference type="RefSeq" id="WP_137450867.1">
    <property type="nucleotide sequence ID" value="NZ_SZZH01000004.1"/>
</dbReference>
<dbReference type="InterPro" id="IPR010126">
    <property type="entry name" value="Esterase_phb"/>
</dbReference>
<protein>
    <submittedName>
        <fullName evidence="4">PHB depolymerase family esterase</fullName>
    </submittedName>
</protein>
<proteinExistence type="predicted"/>
<dbReference type="GO" id="GO:0005576">
    <property type="term" value="C:extracellular region"/>
    <property type="evidence" value="ECO:0007669"/>
    <property type="project" value="InterPro"/>
</dbReference>
<dbReference type="Proteomes" id="UP000306985">
    <property type="component" value="Unassembled WGS sequence"/>
</dbReference>
<dbReference type="GO" id="GO:0016787">
    <property type="term" value="F:hydrolase activity"/>
    <property type="evidence" value="ECO:0007669"/>
    <property type="project" value="UniProtKB-KW"/>
</dbReference>
<gene>
    <name evidence="4" type="ORF">FDO65_16730</name>
</gene>
<evidence type="ECO:0000256" key="2">
    <source>
        <dbReference type="ARBA" id="ARBA00022801"/>
    </source>
</evidence>
<reference evidence="4 5" key="1">
    <citation type="submission" date="2019-05" db="EMBL/GenBank/DDBJ databases">
        <title>Nakamurella sp. N5BH11, whole genome shotgun sequence.</title>
        <authorList>
            <person name="Tuo L."/>
        </authorList>
    </citation>
    <scope>NUCLEOTIDE SEQUENCE [LARGE SCALE GENOMIC DNA]</scope>
    <source>
        <strain evidence="4 5">N5BH11</strain>
    </source>
</reference>
<dbReference type="InterPro" id="IPR029058">
    <property type="entry name" value="AB_hydrolase_fold"/>
</dbReference>
<dbReference type="Gene3D" id="3.40.50.1820">
    <property type="entry name" value="alpha/beta hydrolase"/>
    <property type="match status" value="1"/>
</dbReference>
<keyword evidence="1" id="KW-0732">Signal</keyword>
<evidence type="ECO:0000256" key="1">
    <source>
        <dbReference type="ARBA" id="ARBA00022729"/>
    </source>
</evidence>
<accession>A0A4U6QCJ9</accession>
<feature type="region of interest" description="Disordered" evidence="3">
    <location>
        <begin position="1"/>
        <end position="76"/>
    </location>
</feature>
<dbReference type="PANTHER" id="PTHR43037:SF1">
    <property type="entry name" value="BLL1128 PROTEIN"/>
    <property type="match status" value="1"/>
</dbReference>
<dbReference type="OrthoDB" id="9767239at2"/>
<comment type="caution">
    <text evidence="4">The sequence shown here is derived from an EMBL/GenBank/DDBJ whole genome shotgun (WGS) entry which is preliminary data.</text>
</comment>
<dbReference type="PANTHER" id="PTHR43037">
    <property type="entry name" value="UNNAMED PRODUCT-RELATED"/>
    <property type="match status" value="1"/>
</dbReference>
<sequence>MPARRSTRHAAASPAAALLRAWSPPTPRRRRPRLPTAPSIVPGLPLPAPAGRRGSRSAPPRPAPRGTGRWEHGRFDSPFGSRTFDLYIPSGLRGRGPVPLLVALHGCAQTARDFTAATRWDELADRRGFLLVLPEQTVTRNAQRCWRWFESDHQQRGQGEPAIIAGIVGQVAGHRSPTVDRSRIYAAGLSAGAAMSVTLGSQYPDVFAAVAAHSGPVPGSANGARQALAGMQALTPLPAPDPGWPRWAPLMVVQGSADRTVSPRNADRLAQQWLAHSDSAAALRRRDVDKRVVGSGSARTPRPHHISRWYAGRQRVLEVWEIAGLGHAWSGGANGGSFSDPRGPRATTAMWDFLATHRLPG</sequence>
<organism evidence="4 5">
    <name type="scientific">Nakamurella flava</name>
    <dbReference type="NCBI Taxonomy" id="2576308"/>
    <lineage>
        <taxon>Bacteria</taxon>
        <taxon>Bacillati</taxon>
        <taxon>Actinomycetota</taxon>
        <taxon>Actinomycetes</taxon>
        <taxon>Nakamurellales</taxon>
        <taxon>Nakamurellaceae</taxon>
        <taxon>Nakamurella</taxon>
    </lineage>
</organism>
<feature type="compositionally biased region" description="Low complexity" evidence="3">
    <location>
        <begin position="9"/>
        <end position="23"/>
    </location>
</feature>
<evidence type="ECO:0000313" key="4">
    <source>
        <dbReference type="EMBL" id="TKV57783.1"/>
    </source>
</evidence>
<dbReference type="EMBL" id="SZZH01000004">
    <property type="protein sequence ID" value="TKV57783.1"/>
    <property type="molecule type" value="Genomic_DNA"/>
</dbReference>
<dbReference type="AlphaFoldDB" id="A0A4U6QCJ9"/>